<evidence type="ECO:0000313" key="2">
    <source>
        <dbReference type="EMBL" id="SCM04845.1"/>
    </source>
</evidence>
<dbReference type="Proteomes" id="UP000507163">
    <property type="component" value="Chromosome 13"/>
</dbReference>
<dbReference type="InterPro" id="IPR006486">
    <property type="entry name" value="PYST_A"/>
</dbReference>
<sequence>MNKIYIKIALTLLCVAGYMQNIAFASERAPKTKSSNEDTKYESYFYPEEAKQAGAVMDDAFAIAQKYAKSTKGYKLHYKNDGATLHLKRDKGAYIGKVEFKIKNPDSFDGIINMIMDSNGPKNLYDLFIGGHVSRMYDDSLVIIQQNYRSRVPCWQRHFQIIANIVESSENEVAILFVSPNTNGYNSRTHKKHVNPIVESANSFTPDVRFQTDFMNPRVSEIYVNLAAFFIKRKPKYVKVTFIGSVDLNFPRCVSDKSIEKMTAGIFSAIFKLKHIFKKE</sequence>
<dbReference type="Gene3D" id="3.30.530.20">
    <property type="match status" value="1"/>
</dbReference>
<name>A0A1C6XKA3_PLACU</name>
<dbReference type="InterPro" id="IPR023393">
    <property type="entry name" value="START-like_dom_sf"/>
</dbReference>
<keyword evidence="1" id="KW-0732">Signal</keyword>
<accession>A0A1C6XKA3</accession>
<dbReference type="EMBL" id="LT608179">
    <property type="protein sequence ID" value="SCM04845.1"/>
    <property type="molecule type" value="Genomic_DNA"/>
</dbReference>
<feature type="chain" id="PRO_5008750641" evidence="1">
    <location>
        <begin position="26"/>
        <end position="280"/>
    </location>
</feature>
<gene>
    <name evidence="2" type="ORF">PCHAJ_000379800</name>
</gene>
<dbReference type="NCBIfam" id="TIGR01599">
    <property type="entry name" value="PYST-A"/>
    <property type="match status" value="1"/>
</dbReference>
<feature type="signal peptide" evidence="1">
    <location>
        <begin position="1"/>
        <end position="25"/>
    </location>
</feature>
<dbReference type="SUPFAM" id="SSF55961">
    <property type="entry name" value="Bet v1-like"/>
    <property type="match status" value="1"/>
</dbReference>
<evidence type="ECO:0000256" key="1">
    <source>
        <dbReference type="SAM" id="SignalP"/>
    </source>
</evidence>
<protein>
    <submittedName>
        <fullName evidence="2">Fam-a protein</fullName>
    </submittedName>
</protein>
<organism evidence="2 3">
    <name type="scientific">Plasmodium chabaudi chabaudi</name>
    <dbReference type="NCBI Taxonomy" id="31271"/>
    <lineage>
        <taxon>Eukaryota</taxon>
        <taxon>Sar</taxon>
        <taxon>Alveolata</taxon>
        <taxon>Apicomplexa</taxon>
        <taxon>Aconoidasida</taxon>
        <taxon>Haemosporida</taxon>
        <taxon>Plasmodiidae</taxon>
        <taxon>Plasmodium</taxon>
        <taxon>Plasmodium (Vinckeia)</taxon>
    </lineage>
</organism>
<evidence type="ECO:0000313" key="3">
    <source>
        <dbReference type="Proteomes" id="UP000507163"/>
    </source>
</evidence>
<reference evidence="2 3" key="1">
    <citation type="submission" date="2016-08" db="EMBL/GenBank/DDBJ databases">
        <authorList>
            <consortium name="Pathogen Informatics"/>
        </authorList>
    </citation>
    <scope>NUCLEOTIDE SEQUENCE [LARGE SCALE GENOMIC DNA]</scope>
    <source>
        <strain evidence="2 3">AJ</strain>
    </source>
</reference>
<proteinExistence type="predicted"/>
<dbReference type="AlphaFoldDB" id="A0A1C6XKA3"/>